<keyword evidence="1" id="KW-0343">GTPase activation</keyword>
<dbReference type="HOGENOM" id="CLU_028411_0_0_1"/>
<dbReference type="GO" id="GO:0005096">
    <property type="term" value="F:GTPase activator activity"/>
    <property type="evidence" value="ECO:0007669"/>
    <property type="project" value="UniProtKB-KW"/>
</dbReference>
<dbReference type="VEuPathDB" id="FungiDB:SCHCODRAFT_02588503"/>
<dbReference type="OrthoDB" id="120976at2759"/>
<dbReference type="SUPFAM" id="SSF52047">
    <property type="entry name" value="RNI-like"/>
    <property type="match status" value="1"/>
</dbReference>
<dbReference type="GO" id="GO:0005829">
    <property type="term" value="C:cytosol"/>
    <property type="evidence" value="ECO:0007669"/>
    <property type="project" value="TreeGrafter"/>
</dbReference>
<protein>
    <recommendedName>
        <fullName evidence="6">RNI-like protein</fullName>
    </recommendedName>
</protein>
<keyword evidence="3" id="KW-0677">Repeat</keyword>
<dbReference type="PANTHER" id="PTHR24113">
    <property type="entry name" value="RAN GTPASE-ACTIVATING PROTEIN 1"/>
    <property type="match status" value="1"/>
</dbReference>
<evidence type="ECO:0008006" key="6">
    <source>
        <dbReference type="Google" id="ProtNLM"/>
    </source>
</evidence>
<dbReference type="eggNOG" id="ENOG502SAZM">
    <property type="taxonomic scope" value="Eukaryota"/>
</dbReference>
<evidence type="ECO:0000256" key="3">
    <source>
        <dbReference type="ARBA" id="ARBA00022737"/>
    </source>
</evidence>
<dbReference type="InParanoid" id="D8QD62"/>
<dbReference type="GO" id="GO:0005634">
    <property type="term" value="C:nucleus"/>
    <property type="evidence" value="ECO:0007669"/>
    <property type="project" value="TreeGrafter"/>
</dbReference>
<dbReference type="RefSeq" id="XP_003028841.1">
    <property type="nucleotide sequence ID" value="XM_003028795.1"/>
</dbReference>
<gene>
    <name evidence="4" type="ORF">SCHCODRAFT_78452</name>
</gene>
<dbReference type="SMART" id="SM00368">
    <property type="entry name" value="LRR_RI"/>
    <property type="match status" value="3"/>
</dbReference>
<dbReference type="PANTHER" id="PTHR24113:SF12">
    <property type="entry name" value="RAN GTPASE-ACTIVATING PROTEIN 1"/>
    <property type="match status" value="1"/>
</dbReference>
<dbReference type="OMA" id="HIESMDA"/>
<dbReference type="GO" id="GO:0031267">
    <property type="term" value="F:small GTPase binding"/>
    <property type="evidence" value="ECO:0007669"/>
    <property type="project" value="TreeGrafter"/>
</dbReference>
<dbReference type="GO" id="GO:0006913">
    <property type="term" value="P:nucleocytoplasmic transport"/>
    <property type="evidence" value="ECO:0007669"/>
    <property type="project" value="TreeGrafter"/>
</dbReference>
<organism evidence="5">
    <name type="scientific">Schizophyllum commune (strain H4-8 / FGSC 9210)</name>
    <name type="common">Split gill fungus</name>
    <dbReference type="NCBI Taxonomy" id="578458"/>
    <lineage>
        <taxon>Eukaryota</taxon>
        <taxon>Fungi</taxon>
        <taxon>Dikarya</taxon>
        <taxon>Basidiomycota</taxon>
        <taxon>Agaricomycotina</taxon>
        <taxon>Agaricomycetes</taxon>
        <taxon>Agaricomycetidae</taxon>
        <taxon>Agaricales</taxon>
        <taxon>Schizophyllaceae</taxon>
        <taxon>Schizophyllum</taxon>
    </lineage>
</organism>
<evidence type="ECO:0000256" key="2">
    <source>
        <dbReference type="ARBA" id="ARBA00022614"/>
    </source>
</evidence>
<keyword evidence="5" id="KW-1185">Reference proteome</keyword>
<dbReference type="GeneID" id="9590172"/>
<dbReference type="AlphaFoldDB" id="D8QD62"/>
<dbReference type="Gene3D" id="3.80.10.10">
    <property type="entry name" value="Ribonuclease Inhibitor"/>
    <property type="match status" value="1"/>
</dbReference>
<evidence type="ECO:0000313" key="4">
    <source>
        <dbReference type="EMBL" id="EFI93938.1"/>
    </source>
</evidence>
<dbReference type="InterPro" id="IPR032675">
    <property type="entry name" value="LRR_dom_sf"/>
</dbReference>
<reference evidence="4 5" key="1">
    <citation type="journal article" date="2010" name="Nat. Biotechnol.">
        <title>Genome sequence of the model mushroom Schizophyllum commune.</title>
        <authorList>
            <person name="Ohm R.A."/>
            <person name="de Jong J.F."/>
            <person name="Lugones L.G."/>
            <person name="Aerts A."/>
            <person name="Kothe E."/>
            <person name="Stajich J.E."/>
            <person name="de Vries R.P."/>
            <person name="Record E."/>
            <person name="Levasseur A."/>
            <person name="Baker S.E."/>
            <person name="Bartholomew K.A."/>
            <person name="Coutinho P.M."/>
            <person name="Erdmann S."/>
            <person name="Fowler T.J."/>
            <person name="Gathman A.C."/>
            <person name="Lombard V."/>
            <person name="Henrissat B."/>
            <person name="Knabe N."/>
            <person name="Kuees U."/>
            <person name="Lilly W.W."/>
            <person name="Lindquist E."/>
            <person name="Lucas S."/>
            <person name="Magnuson J.K."/>
            <person name="Piumi F."/>
            <person name="Raudaskoski M."/>
            <person name="Salamov A."/>
            <person name="Schmutz J."/>
            <person name="Schwarze F.W.M.R."/>
            <person name="vanKuyk P.A."/>
            <person name="Horton J.S."/>
            <person name="Grigoriev I.V."/>
            <person name="Woesten H.A.B."/>
        </authorList>
    </citation>
    <scope>NUCLEOTIDE SEQUENCE [LARGE SCALE GENOMIC DNA]</scope>
    <source>
        <strain evidence="5">H4-8 / FGSC 9210</strain>
    </source>
</reference>
<evidence type="ECO:0000313" key="5">
    <source>
        <dbReference type="Proteomes" id="UP000007431"/>
    </source>
</evidence>
<dbReference type="KEGG" id="scm:SCHCO_02588503"/>
<proteinExistence type="predicted"/>
<accession>D8QD62</accession>
<dbReference type="GO" id="GO:0048471">
    <property type="term" value="C:perinuclear region of cytoplasm"/>
    <property type="evidence" value="ECO:0007669"/>
    <property type="project" value="TreeGrafter"/>
</dbReference>
<name>D8QD62_SCHCM</name>
<dbReference type="Proteomes" id="UP000007431">
    <property type="component" value="Unassembled WGS sequence"/>
</dbReference>
<sequence>MSAGPSLPKPRTVTLTSRGNIEYISDGLYSTQGADVIISAIGARRNVSKLILGHNELGDAGTVRLFEFLRSPGAARHRIKEISLNSNKIGNAGLLAVAGFLKDNTTLNALFLQDNEFLADPEVAATLADAVNSSSLEILSLATNPGLGDGFVAAFLPLLNSPSLHELYLSAMHLTPASLPHITEYLASNRTHLQTFKCNGNFLGTRAVREIIRTIERSNYHLLHLELYSNNLAGGEDDWQTPDGEEIDNGIARATWQTCELQLRRVLMRNAHLKRETEHDALRLLYYSRAVLLRSARKPREREGRCAGCNCYTPGERSSRSPSPVPVEIVPPAGAPHVPSLPIELAHHILSFFAPTLSPAQRVRIFQYAARPETLPRVAQCEGASKGGGVCVPDPASLDFAGGGGGGKVWDIEGGGRSSGCGSGKCMGGGSLVCHREQERVRWLSEVGCNAYEPQRVDNTL</sequence>
<dbReference type="InterPro" id="IPR027038">
    <property type="entry name" value="RanGap"/>
</dbReference>
<keyword evidence="2" id="KW-0433">Leucine-rich repeat</keyword>
<dbReference type="STRING" id="578458.D8QD62"/>
<dbReference type="EMBL" id="GL377310">
    <property type="protein sequence ID" value="EFI93938.1"/>
    <property type="molecule type" value="Genomic_DNA"/>
</dbReference>
<evidence type="ECO:0000256" key="1">
    <source>
        <dbReference type="ARBA" id="ARBA00022468"/>
    </source>
</evidence>